<organism evidence="6 7">
    <name type="scientific">Paenirhodobacter enshiensis</name>
    <dbReference type="NCBI Taxonomy" id="1105367"/>
    <lineage>
        <taxon>Bacteria</taxon>
        <taxon>Pseudomonadati</taxon>
        <taxon>Pseudomonadota</taxon>
        <taxon>Alphaproteobacteria</taxon>
        <taxon>Rhodobacterales</taxon>
        <taxon>Rhodobacter group</taxon>
        <taxon>Paenirhodobacter</taxon>
    </lineage>
</organism>
<name>A0A086XT70_9RHOB</name>
<protein>
    <submittedName>
        <fullName evidence="6">ABC transporter substrate-binding protein</fullName>
    </submittedName>
</protein>
<dbReference type="OrthoDB" id="6522570at2"/>
<dbReference type="EMBL" id="JFZB01000026">
    <property type="protein sequence ID" value="KFI25220.1"/>
    <property type="molecule type" value="Genomic_DNA"/>
</dbReference>
<dbReference type="eggNOG" id="COG0715">
    <property type="taxonomic scope" value="Bacteria"/>
</dbReference>
<evidence type="ECO:0000313" key="7">
    <source>
        <dbReference type="Proteomes" id="UP000028824"/>
    </source>
</evidence>
<dbReference type="PANTHER" id="PTHR30024">
    <property type="entry name" value="ALIPHATIC SULFONATES-BINDING PROTEIN-RELATED"/>
    <property type="match status" value="1"/>
</dbReference>
<gene>
    <name evidence="6" type="ORF">CG50_06070</name>
</gene>
<evidence type="ECO:0000259" key="5">
    <source>
        <dbReference type="Pfam" id="PF09084"/>
    </source>
</evidence>
<dbReference type="Pfam" id="PF09084">
    <property type="entry name" value="NMT1"/>
    <property type="match status" value="1"/>
</dbReference>
<dbReference type="STRING" id="1105367.CG50_06070"/>
<reference evidence="6 7" key="1">
    <citation type="submission" date="2014-03" db="EMBL/GenBank/DDBJ databases">
        <title>Genome of Paenirhodobacter enshiensis DW2-9.</title>
        <authorList>
            <person name="Wang D."/>
            <person name="Wang G."/>
        </authorList>
    </citation>
    <scope>NUCLEOTIDE SEQUENCE [LARGE SCALE GENOMIC DNA]</scope>
    <source>
        <strain evidence="6 7">DW2-9</strain>
    </source>
</reference>
<evidence type="ECO:0000256" key="1">
    <source>
        <dbReference type="ARBA" id="ARBA00004418"/>
    </source>
</evidence>
<dbReference type="RefSeq" id="WP_036638693.1">
    <property type="nucleotide sequence ID" value="NZ_JAYRGJ010000011.1"/>
</dbReference>
<accession>A0A086XT70</accession>
<dbReference type="AlphaFoldDB" id="A0A086XT70"/>
<comment type="caution">
    <text evidence="6">The sequence shown here is derived from an EMBL/GenBank/DDBJ whole genome shotgun (WGS) entry which is preliminary data.</text>
</comment>
<feature type="chain" id="PRO_5001816987" evidence="4">
    <location>
        <begin position="26"/>
        <end position="331"/>
    </location>
</feature>
<evidence type="ECO:0000256" key="3">
    <source>
        <dbReference type="ARBA" id="ARBA00022729"/>
    </source>
</evidence>
<dbReference type="InterPro" id="IPR015168">
    <property type="entry name" value="SsuA/THI5"/>
</dbReference>
<dbReference type="PANTHER" id="PTHR30024:SF47">
    <property type="entry name" value="TAURINE-BINDING PERIPLASMIC PROTEIN"/>
    <property type="match status" value="1"/>
</dbReference>
<evidence type="ECO:0000256" key="4">
    <source>
        <dbReference type="SAM" id="SignalP"/>
    </source>
</evidence>
<evidence type="ECO:0000256" key="2">
    <source>
        <dbReference type="ARBA" id="ARBA00010742"/>
    </source>
</evidence>
<dbReference type="GO" id="GO:0042597">
    <property type="term" value="C:periplasmic space"/>
    <property type="evidence" value="ECO:0007669"/>
    <property type="project" value="UniProtKB-SubCell"/>
</dbReference>
<comment type="similarity">
    <text evidence="2">Belongs to the bacterial solute-binding protein SsuA/TauA family.</text>
</comment>
<feature type="signal peptide" evidence="4">
    <location>
        <begin position="1"/>
        <end position="25"/>
    </location>
</feature>
<feature type="domain" description="SsuA/THI5-like" evidence="5">
    <location>
        <begin position="43"/>
        <end position="257"/>
    </location>
</feature>
<sequence>MKPFKTLCASMAVAASLLSAAPAGAQDTTKIKFMEVIHSLFYAPLYVAKGQGYFARHGIDFDLLAAQGSDKATAALLGGAADIALVGPETSVYVQTGKSPVKIRLFAGLTATDGSFLMGHEAIDGFDWSQLRGKKILGWREGSSPALFLRAALKKHGLDPDKDVQIVTNIAPAARTGAFMAKTADFGTFFEPDVSVMAATKGYVPLANVGSEVGRIDYTVFAATQTFIAEKPQIVQGFTDAIAEAEAWVATASPEEAAKVLEPFFPGVDPAVLQTSFERQRAAGLWKATPVIAPEAISALQDMLIDGGLMRAEDRQPYEALVAPEFAAKAR</sequence>
<dbReference type="SUPFAM" id="SSF53850">
    <property type="entry name" value="Periplasmic binding protein-like II"/>
    <property type="match status" value="1"/>
</dbReference>
<evidence type="ECO:0000313" key="6">
    <source>
        <dbReference type="EMBL" id="KFI25220.1"/>
    </source>
</evidence>
<proteinExistence type="inferred from homology"/>
<keyword evidence="7" id="KW-1185">Reference proteome</keyword>
<comment type="subcellular location">
    <subcellularLocation>
        <location evidence="1">Periplasm</location>
    </subcellularLocation>
</comment>
<dbReference type="Proteomes" id="UP000028824">
    <property type="component" value="Unassembled WGS sequence"/>
</dbReference>
<keyword evidence="3 4" id="KW-0732">Signal</keyword>
<dbReference type="Gene3D" id="3.40.190.10">
    <property type="entry name" value="Periplasmic binding protein-like II"/>
    <property type="match status" value="2"/>
</dbReference>